<protein>
    <submittedName>
        <fullName evidence="1">Uncharacterized protein</fullName>
    </submittedName>
</protein>
<accession>A0A9X7JHS0</accession>
<keyword evidence="2" id="KW-1185">Reference proteome</keyword>
<sequence length="77" mass="8284">LLLCSCGITSGTVTGKGHDDAYSVTTVTTIGNCTCYPETTYYDECWRLDLRRGNDTGSVCVDRARWDATPVGAVVTT</sequence>
<reference evidence="1 2" key="1">
    <citation type="submission" date="2018-03" db="EMBL/GenBank/DDBJ databases">
        <title>Chitinolytic properties of Streptosporangium nondiastaticum TBG75A20.</title>
        <authorList>
            <person name="Gayathri V."/>
            <person name="Shiburaj S."/>
        </authorList>
    </citation>
    <scope>NUCLEOTIDE SEQUENCE [LARGE SCALE GENOMIC DNA]</scope>
    <source>
        <strain evidence="1 2">TBG75A20</strain>
    </source>
</reference>
<dbReference type="EMBL" id="PXWG01000348">
    <property type="protein sequence ID" value="PSJ23923.1"/>
    <property type="molecule type" value="Genomic_DNA"/>
</dbReference>
<comment type="caution">
    <text evidence="1">The sequence shown here is derived from an EMBL/GenBank/DDBJ whole genome shotgun (WGS) entry which is preliminary data.</text>
</comment>
<proteinExistence type="predicted"/>
<gene>
    <name evidence="1" type="ORF">B7P34_36160</name>
</gene>
<dbReference type="RefSeq" id="WP_223268629.1">
    <property type="nucleotide sequence ID" value="NZ_PXWG01000348.1"/>
</dbReference>
<evidence type="ECO:0000313" key="1">
    <source>
        <dbReference type="EMBL" id="PSJ23923.1"/>
    </source>
</evidence>
<evidence type="ECO:0000313" key="2">
    <source>
        <dbReference type="Proteomes" id="UP000242427"/>
    </source>
</evidence>
<dbReference type="AlphaFoldDB" id="A0A9X7JHS0"/>
<feature type="non-terminal residue" evidence="1">
    <location>
        <position position="1"/>
    </location>
</feature>
<dbReference type="Proteomes" id="UP000242427">
    <property type="component" value="Unassembled WGS sequence"/>
</dbReference>
<organism evidence="1 2">
    <name type="scientific">Streptosporangium nondiastaticum</name>
    <dbReference type="NCBI Taxonomy" id="35764"/>
    <lineage>
        <taxon>Bacteria</taxon>
        <taxon>Bacillati</taxon>
        <taxon>Actinomycetota</taxon>
        <taxon>Actinomycetes</taxon>
        <taxon>Streptosporangiales</taxon>
        <taxon>Streptosporangiaceae</taxon>
        <taxon>Streptosporangium</taxon>
    </lineage>
</organism>
<name>A0A9X7JHS0_9ACTN</name>